<dbReference type="PRINTS" id="PR00080">
    <property type="entry name" value="SDRFAMILY"/>
</dbReference>
<dbReference type="PRINTS" id="PR00081">
    <property type="entry name" value="GDHRDH"/>
</dbReference>
<dbReference type="Pfam" id="PF13561">
    <property type="entry name" value="adh_short_C2"/>
    <property type="match status" value="1"/>
</dbReference>
<dbReference type="PANTHER" id="PTHR43639:SF1">
    <property type="entry name" value="SHORT-CHAIN DEHYDROGENASE_REDUCTASE FAMILY PROTEIN"/>
    <property type="match status" value="1"/>
</dbReference>
<dbReference type="CDD" id="cd05233">
    <property type="entry name" value="SDR_c"/>
    <property type="match status" value="1"/>
</dbReference>
<evidence type="ECO:0000256" key="2">
    <source>
        <dbReference type="ARBA" id="ARBA00023002"/>
    </source>
</evidence>
<accession>A0A2P4UBY2</accession>
<name>A0A2P4UBY2_9ACTN</name>
<protein>
    <submittedName>
        <fullName evidence="3">2-dehydro-3-deoxy-D-gluconate 5-dehydrogenase</fullName>
        <ecNumber evidence="3">1.1.1.127</ecNumber>
    </submittedName>
</protein>
<dbReference type="PANTHER" id="PTHR43639">
    <property type="entry name" value="OXIDOREDUCTASE, SHORT-CHAIN DEHYDROGENASE/REDUCTASE FAMILY (AFU_ORTHOLOGUE AFUA_5G02870)"/>
    <property type="match status" value="1"/>
</dbReference>
<reference evidence="3 4" key="1">
    <citation type="journal article" date="2017" name="Chemistry">
        <title>Isolation, Biosynthesis and Chemical Modifications of Rubterolones A-F: Rare Tropolone Alkaloids from Actinomadura sp. 5-2.</title>
        <authorList>
            <person name="Guo H."/>
            <person name="Benndorf R."/>
            <person name="Leichnitz D."/>
            <person name="Klassen J.L."/>
            <person name="Vollmers J."/>
            <person name="Gorls H."/>
            <person name="Steinacker M."/>
            <person name="Weigel C."/>
            <person name="Dahse H.M."/>
            <person name="Kaster A.K."/>
            <person name="de Beer Z.W."/>
            <person name="Poulsen M."/>
            <person name="Beemelmanns C."/>
        </authorList>
    </citation>
    <scope>NUCLEOTIDE SEQUENCE [LARGE SCALE GENOMIC DNA]</scope>
    <source>
        <strain evidence="3 4">5-2</strain>
    </source>
</reference>
<sequence length="253" mass="26278">MGRLSGRRAVVTGGANGVGRGIATAFAREGCDVFFTALSDASAARETAAELREHGVRAEYLLLDGADPAAPGRLMDEATRALGLIDVLVNNAATLTRTAYLDITPEQYDQVMTVNLRFPFFLTQAFAARLRAAGAPGSVINISSISATKAVSAMAHYQCSKAGLSMLTRGAAYELAPDGIRVNTISPGLTATKANAAQWRDDPGVWHERSKDIPLGRPGRPGDLAGAAVFLASAESAWMTGGDIVVDGGSAAV</sequence>
<dbReference type="Proteomes" id="UP000242367">
    <property type="component" value="Unassembled WGS sequence"/>
</dbReference>
<dbReference type="FunFam" id="3.40.50.720:FF:000084">
    <property type="entry name" value="Short-chain dehydrogenase reductase"/>
    <property type="match status" value="1"/>
</dbReference>
<proteinExistence type="inferred from homology"/>
<comment type="caution">
    <text evidence="3">The sequence shown here is derived from an EMBL/GenBank/DDBJ whole genome shotgun (WGS) entry which is preliminary data.</text>
</comment>
<evidence type="ECO:0000313" key="3">
    <source>
        <dbReference type="EMBL" id="POM22555.1"/>
    </source>
</evidence>
<dbReference type="GO" id="GO:0047001">
    <property type="term" value="F:2-dehydro-3-deoxy-D-gluconate 5-dehydrogenase activity"/>
    <property type="evidence" value="ECO:0007669"/>
    <property type="project" value="UniProtKB-EC"/>
</dbReference>
<dbReference type="NCBIfam" id="NF005559">
    <property type="entry name" value="PRK07231.1"/>
    <property type="match status" value="1"/>
</dbReference>
<dbReference type="AlphaFoldDB" id="A0A2P4UBY2"/>
<gene>
    <name evidence="3" type="primary">kduD</name>
    <name evidence="3" type="ORF">BTM25_55050</name>
</gene>
<dbReference type="EMBL" id="MTBP01000005">
    <property type="protein sequence ID" value="POM22555.1"/>
    <property type="molecule type" value="Genomic_DNA"/>
</dbReference>
<dbReference type="Gene3D" id="3.40.50.720">
    <property type="entry name" value="NAD(P)-binding Rossmann-like Domain"/>
    <property type="match status" value="1"/>
</dbReference>
<dbReference type="InterPro" id="IPR002347">
    <property type="entry name" value="SDR_fam"/>
</dbReference>
<dbReference type="RefSeq" id="WP_103566343.1">
    <property type="nucleotide sequence ID" value="NZ_MTBP01000005.1"/>
</dbReference>
<dbReference type="InterPro" id="IPR036291">
    <property type="entry name" value="NAD(P)-bd_dom_sf"/>
</dbReference>
<evidence type="ECO:0000256" key="1">
    <source>
        <dbReference type="ARBA" id="ARBA00006484"/>
    </source>
</evidence>
<evidence type="ECO:0000313" key="4">
    <source>
        <dbReference type="Proteomes" id="UP000242367"/>
    </source>
</evidence>
<dbReference type="SUPFAM" id="SSF51735">
    <property type="entry name" value="NAD(P)-binding Rossmann-fold domains"/>
    <property type="match status" value="1"/>
</dbReference>
<organism evidence="3 4">
    <name type="scientific">Actinomadura rubteroloni</name>
    <dbReference type="NCBI Taxonomy" id="1926885"/>
    <lineage>
        <taxon>Bacteria</taxon>
        <taxon>Bacillati</taxon>
        <taxon>Actinomycetota</taxon>
        <taxon>Actinomycetes</taxon>
        <taxon>Streptosporangiales</taxon>
        <taxon>Thermomonosporaceae</taxon>
        <taxon>Actinomadura</taxon>
    </lineage>
</organism>
<comment type="similarity">
    <text evidence="1">Belongs to the short-chain dehydrogenases/reductases (SDR) family.</text>
</comment>
<dbReference type="EC" id="1.1.1.127" evidence="3"/>
<keyword evidence="2 3" id="KW-0560">Oxidoreductase</keyword>
<keyword evidence="4" id="KW-1185">Reference proteome</keyword>